<proteinExistence type="predicted"/>
<sequence>LERTAMQLKGFDRICPRPIEVVVHIDGHNCRALLDLGSLSDFMLTTICDWLRVHKEELKESIPLQLACSGSSSKIHARTTAKLEYQDISEDHVFDVCNLKSYDLILGTPFMFQHMILLGLNPTQVIINSVDSVPIRGGQVVTEANAAGIDSEINLDLIRAELYQYAIPICKEAADTPLPPFRGKGLDHEINLVDPNLRYVGRHTRCPEGLRPAWNQKRSDYVKCKRWVVHSGTNAVPMFIMQK</sequence>
<feature type="non-terminal residue" evidence="1">
    <location>
        <position position="1"/>
    </location>
</feature>
<feature type="non-terminal residue" evidence="1">
    <location>
        <position position="243"/>
    </location>
</feature>
<organism evidence="1 2">
    <name type="scientific">Athelia psychrophila</name>
    <dbReference type="NCBI Taxonomy" id="1759441"/>
    <lineage>
        <taxon>Eukaryota</taxon>
        <taxon>Fungi</taxon>
        <taxon>Dikarya</taxon>
        <taxon>Basidiomycota</taxon>
        <taxon>Agaricomycotina</taxon>
        <taxon>Agaricomycetes</taxon>
        <taxon>Agaricomycetidae</taxon>
        <taxon>Atheliales</taxon>
        <taxon>Atheliaceae</taxon>
        <taxon>Athelia</taxon>
    </lineage>
</organism>
<dbReference type="EMBL" id="KV417629">
    <property type="protein sequence ID" value="KZP13678.1"/>
    <property type="molecule type" value="Genomic_DNA"/>
</dbReference>
<evidence type="ECO:0000313" key="1">
    <source>
        <dbReference type="EMBL" id="KZP13678.1"/>
    </source>
</evidence>
<keyword evidence="2" id="KW-1185">Reference proteome</keyword>
<accession>A0A166CI21</accession>
<dbReference type="Gene3D" id="2.40.70.10">
    <property type="entry name" value="Acid Proteases"/>
    <property type="match status" value="1"/>
</dbReference>
<protein>
    <recommendedName>
        <fullName evidence="3">Aspartic peptidase DDI1-type domain-containing protein</fullName>
    </recommendedName>
</protein>
<evidence type="ECO:0000313" key="2">
    <source>
        <dbReference type="Proteomes" id="UP000076532"/>
    </source>
</evidence>
<name>A0A166CI21_9AGAM</name>
<evidence type="ECO:0008006" key="3">
    <source>
        <dbReference type="Google" id="ProtNLM"/>
    </source>
</evidence>
<dbReference type="STRING" id="436010.A0A166CI21"/>
<reference evidence="1 2" key="1">
    <citation type="journal article" date="2016" name="Mol. Biol. Evol.">
        <title>Comparative Genomics of Early-Diverging Mushroom-Forming Fungi Provides Insights into the Origins of Lignocellulose Decay Capabilities.</title>
        <authorList>
            <person name="Nagy L.G."/>
            <person name="Riley R."/>
            <person name="Tritt A."/>
            <person name="Adam C."/>
            <person name="Daum C."/>
            <person name="Floudas D."/>
            <person name="Sun H."/>
            <person name="Yadav J.S."/>
            <person name="Pangilinan J."/>
            <person name="Larsson K.H."/>
            <person name="Matsuura K."/>
            <person name="Barry K."/>
            <person name="Labutti K."/>
            <person name="Kuo R."/>
            <person name="Ohm R.A."/>
            <person name="Bhattacharya S.S."/>
            <person name="Shirouzu T."/>
            <person name="Yoshinaga Y."/>
            <person name="Martin F.M."/>
            <person name="Grigoriev I.V."/>
            <person name="Hibbett D.S."/>
        </authorList>
    </citation>
    <scope>NUCLEOTIDE SEQUENCE [LARGE SCALE GENOMIC DNA]</scope>
    <source>
        <strain evidence="1 2">CBS 109695</strain>
    </source>
</reference>
<gene>
    <name evidence="1" type="ORF">FIBSPDRAFT_657744</name>
</gene>
<dbReference type="CDD" id="cd00303">
    <property type="entry name" value="retropepsin_like"/>
    <property type="match status" value="1"/>
</dbReference>
<dbReference type="OrthoDB" id="1750432at2759"/>
<dbReference type="InterPro" id="IPR021109">
    <property type="entry name" value="Peptidase_aspartic_dom_sf"/>
</dbReference>
<dbReference type="Proteomes" id="UP000076532">
    <property type="component" value="Unassembled WGS sequence"/>
</dbReference>
<dbReference type="AlphaFoldDB" id="A0A166CI21"/>